<gene>
    <name evidence="3" type="ORF">EJB05_23561</name>
</gene>
<dbReference type="Gramene" id="TVU31859">
    <property type="protein sequence ID" value="TVU31859"/>
    <property type="gene ID" value="EJB05_23561"/>
</dbReference>
<dbReference type="SUPFAM" id="SSF57095">
    <property type="entry name" value="Scorpion toxin-like"/>
    <property type="match status" value="1"/>
</dbReference>
<comment type="caution">
    <text evidence="3">The sequence shown here is derived from an EMBL/GenBank/DDBJ whole genome shotgun (WGS) entry which is preliminary data.</text>
</comment>
<dbReference type="InterPro" id="IPR003614">
    <property type="entry name" value="Knottins"/>
</dbReference>
<evidence type="ECO:0000313" key="4">
    <source>
        <dbReference type="Proteomes" id="UP000324897"/>
    </source>
</evidence>
<protein>
    <recommendedName>
        <fullName evidence="2">Knottins-like domain-containing protein</fullName>
    </recommendedName>
</protein>
<evidence type="ECO:0000256" key="1">
    <source>
        <dbReference type="SAM" id="SignalP"/>
    </source>
</evidence>
<feature type="domain" description="Knottins-like" evidence="2">
    <location>
        <begin position="34"/>
        <end position="86"/>
    </location>
</feature>
<dbReference type="EMBL" id="RWGY01000011">
    <property type="protein sequence ID" value="TVU31859.1"/>
    <property type="molecule type" value="Genomic_DNA"/>
</dbReference>
<evidence type="ECO:0000313" key="3">
    <source>
        <dbReference type="EMBL" id="TVU31859.1"/>
    </source>
</evidence>
<dbReference type="Gene3D" id="3.30.30.10">
    <property type="entry name" value="Knottin, scorpion toxin-like"/>
    <property type="match status" value="1"/>
</dbReference>
<reference evidence="3 4" key="1">
    <citation type="journal article" date="2019" name="Sci. Rep.">
        <title>A high-quality genome of Eragrostis curvula grass provides insights into Poaceae evolution and supports new strategies to enhance forage quality.</title>
        <authorList>
            <person name="Carballo J."/>
            <person name="Santos B.A.C.M."/>
            <person name="Zappacosta D."/>
            <person name="Garbus I."/>
            <person name="Selva J.P."/>
            <person name="Gallo C.A."/>
            <person name="Diaz A."/>
            <person name="Albertini E."/>
            <person name="Caccamo M."/>
            <person name="Echenique V."/>
        </authorList>
    </citation>
    <scope>NUCLEOTIDE SEQUENCE [LARGE SCALE GENOMIC DNA]</scope>
    <source>
        <strain evidence="4">cv. Victoria</strain>
        <tissue evidence="3">Leaf</tissue>
    </source>
</reference>
<sequence>METPRRNLSAAIFVVIVLLMSPDMERAQAPPPECYYLSGTFSGLCVWSSKCAAKCRNEPSKQRPGQHYDGGVCMDIPSRCWCSEPCCPCKKASTATMPYGGQGDGARAHD</sequence>
<evidence type="ECO:0000259" key="2">
    <source>
        <dbReference type="Pfam" id="PF00304"/>
    </source>
</evidence>
<proteinExistence type="predicted"/>
<dbReference type="Pfam" id="PF00304">
    <property type="entry name" value="Gamma-thionin"/>
    <property type="match status" value="1"/>
</dbReference>
<accession>A0A5J9V6Y8</accession>
<keyword evidence="4" id="KW-1185">Reference proteome</keyword>
<feature type="chain" id="PRO_5023860212" description="Knottins-like domain-containing protein" evidence="1">
    <location>
        <begin position="28"/>
        <end position="110"/>
    </location>
</feature>
<name>A0A5J9V6Y8_9POAL</name>
<dbReference type="InterPro" id="IPR036574">
    <property type="entry name" value="Scorpion_toxin-like_sf"/>
</dbReference>
<feature type="signal peptide" evidence="1">
    <location>
        <begin position="1"/>
        <end position="27"/>
    </location>
</feature>
<feature type="non-terminal residue" evidence="3">
    <location>
        <position position="1"/>
    </location>
</feature>
<dbReference type="AlphaFoldDB" id="A0A5J9V6Y8"/>
<dbReference type="Proteomes" id="UP000324897">
    <property type="component" value="Chromosome 1"/>
</dbReference>
<keyword evidence="1" id="KW-0732">Signal</keyword>
<organism evidence="3 4">
    <name type="scientific">Eragrostis curvula</name>
    <name type="common">weeping love grass</name>
    <dbReference type="NCBI Taxonomy" id="38414"/>
    <lineage>
        <taxon>Eukaryota</taxon>
        <taxon>Viridiplantae</taxon>
        <taxon>Streptophyta</taxon>
        <taxon>Embryophyta</taxon>
        <taxon>Tracheophyta</taxon>
        <taxon>Spermatophyta</taxon>
        <taxon>Magnoliopsida</taxon>
        <taxon>Liliopsida</taxon>
        <taxon>Poales</taxon>
        <taxon>Poaceae</taxon>
        <taxon>PACMAD clade</taxon>
        <taxon>Chloridoideae</taxon>
        <taxon>Eragrostideae</taxon>
        <taxon>Eragrostidinae</taxon>
        <taxon>Eragrostis</taxon>
    </lineage>
</organism>